<evidence type="ECO:0000313" key="11">
    <source>
        <dbReference type="EMBL" id="MEQ3552996.1"/>
    </source>
</evidence>
<accession>A0ABV1KFN9</accession>
<protein>
    <submittedName>
        <fullName evidence="11">Iron ABC transporter permease</fullName>
    </submittedName>
</protein>
<gene>
    <name evidence="11" type="ORF">WIS52_21225</name>
</gene>
<comment type="subcellular location">
    <subcellularLocation>
        <location evidence="1">Cell inner membrane</location>
        <topology evidence="1">Multi-pass membrane protein</topology>
    </subcellularLocation>
    <subcellularLocation>
        <location evidence="8">Cell membrane</location>
        <topology evidence="8">Multi-pass membrane protein</topology>
    </subcellularLocation>
</comment>
<dbReference type="PANTHER" id="PTHR43357:SF3">
    <property type="entry name" value="FE(3+)-TRANSPORT SYSTEM PERMEASE PROTEIN FBPB 2"/>
    <property type="match status" value="1"/>
</dbReference>
<dbReference type="PROSITE" id="PS50928">
    <property type="entry name" value="ABC_TM1"/>
    <property type="match status" value="2"/>
</dbReference>
<feature type="transmembrane region" description="Helical" evidence="8">
    <location>
        <begin position="178"/>
        <end position="199"/>
    </location>
</feature>
<feature type="transmembrane region" description="Helical" evidence="8">
    <location>
        <begin position="454"/>
        <end position="470"/>
    </location>
</feature>
<keyword evidence="4" id="KW-0997">Cell inner membrane</keyword>
<evidence type="ECO:0000256" key="4">
    <source>
        <dbReference type="ARBA" id="ARBA00022519"/>
    </source>
</evidence>
<comment type="similarity">
    <text evidence="8">Belongs to the binding-protein-dependent transport system permease family.</text>
</comment>
<keyword evidence="2 8" id="KW-0813">Transport</keyword>
<organism evidence="11 12">
    <name type="scientific">Pseudonocardia nematodicida</name>
    <dbReference type="NCBI Taxonomy" id="1206997"/>
    <lineage>
        <taxon>Bacteria</taxon>
        <taxon>Bacillati</taxon>
        <taxon>Actinomycetota</taxon>
        <taxon>Actinomycetes</taxon>
        <taxon>Pseudonocardiales</taxon>
        <taxon>Pseudonocardiaceae</taxon>
        <taxon>Pseudonocardia</taxon>
    </lineage>
</organism>
<dbReference type="PANTHER" id="PTHR43357">
    <property type="entry name" value="INNER MEMBRANE ABC TRANSPORTER PERMEASE PROTEIN YDCV"/>
    <property type="match status" value="1"/>
</dbReference>
<dbReference type="InterPro" id="IPR000515">
    <property type="entry name" value="MetI-like"/>
</dbReference>
<feature type="transmembrane region" description="Helical" evidence="8">
    <location>
        <begin position="428"/>
        <end position="448"/>
    </location>
</feature>
<keyword evidence="7 8" id="KW-0472">Membrane</keyword>
<proteinExistence type="inferred from homology"/>
<keyword evidence="12" id="KW-1185">Reference proteome</keyword>
<feature type="transmembrane region" description="Helical" evidence="8">
    <location>
        <begin position="92"/>
        <end position="115"/>
    </location>
</feature>
<comment type="caution">
    <text evidence="11">The sequence shown here is derived from an EMBL/GenBank/DDBJ whole genome shotgun (WGS) entry which is preliminary data.</text>
</comment>
<feature type="transmembrane region" description="Helical" evidence="8">
    <location>
        <begin position="328"/>
        <end position="353"/>
    </location>
</feature>
<evidence type="ECO:0000256" key="3">
    <source>
        <dbReference type="ARBA" id="ARBA00022475"/>
    </source>
</evidence>
<feature type="domain" description="ABC transmembrane type-1" evidence="10">
    <location>
        <begin position="390"/>
        <end position="581"/>
    </location>
</feature>
<feature type="transmembrane region" description="Helical" evidence="8">
    <location>
        <begin position="220"/>
        <end position="245"/>
    </location>
</feature>
<evidence type="ECO:0000256" key="8">
    <source>
        <dbReference type="RuleBase" id="RU363032"/>
    </source>
</evidence>
<dbReference type="Proteomes" id="UP001494902">
    <property type="component" value="Unassembled WGS sequence"/>
</dbReference>
<reference evidence="11 12" key="1">
    <citation type="submission" date="2024-03" db="EMBL/GenBank/DDBJ databases">
        <title>Draft genome sequence of Pseudonocardia nematodicida JCM 31783.</title>
        <authorList>
            <person name="Butdee W."/>
            <person name="Duangmal K."/>
        </authorList>
    </citation>
    <scope>NUCLEOTIDE SEQUENCE [LARGE SCALE GENOMIC DNA]</scope>
    <source>
        <strain evidence="11 12">JCM 31783</strain>
    </source>
</reference>
<dbReference type="Pfam" id="PF00528">
    <property type="entry name" value="BPD_transp_1"/>
    <property type="match status" value="2"/>
</dbReference>
<dbReference type="SUPFAM" id="SSF161098">
    <property type="entry name" value="MetI-like"/>
    <property type="match status" value="2"/>
</dbReference>
<evidence type="ECO:0000256" key="5">
    <source>
        <dbReference type="ARBA" id="ARBA00022692"/>
    </source>
</evidence>
<sequence length="587" mass="62206">MAILADPPEATATATPPPARGRPTGRRAGGGWRRRLPGGLVLVVLTILIVLPAALVLLAAFSTDVPRPGNITWDLTAGNFAVFAEPQTRVAFLNSLVIGVTATALACVIGGALAFLAARSDIPLPRFVYLIGLMPIFLPSYVGALAWSMLGSPNAGLLNIAQSDLGTSLPLNLYSMPGMIFVFAVYYSPYTFLLVHGAMSMMSPDLEEAARVHGAGSHRMLRLISFPLATPALIGSALLTFILVFENFPVAQVLGTPGGVDTLPTLIFRLLNTSPSRGNESAAIAVVLVAVVLLVTWLQQRMLAKRSYTTITGKGVRQKKVALGRGRIPALVAVLAFFGLSIVLPVLALVVVAGQSSPYMSSLAQLAEPGGLDFSSFGDVLASPGFHTAAWHSVVVSLFAASFGVVLAFVCGYLVYRTRVSGRPLIEGISMVPLALPAVVLGMGLLWTWLVMPVPLYGTLAVLVIAFLAVQSPQGFRGVTASIMATDRDLEDSAVMLGASRTRAVTTVTVPLMKAGLLSTFVLLLMLSMRELTVPLFLYTSDTQILSIAIYDAFENGGALREAAAMSVVYTAFMFVLSYIPRRLARQ</sequence>
<evidence type="ECO:0000259" key="10">
    <source>
        <dbReference type="PROSITE" id="PS50928"/>
    </source>
</evidence>
<feature type="domain" description="ABC transmembrane type-1" evidence="10">
    <location>
        <begin position="92"/>
        <end position="299"/>
    </location>
</feature>
<keyword evidence="5 8" id="KW-0812">Transmembrane</keyword>
<dbReference type="Gene3D" id="1.10.3720.10">
    <property type="entry name" value="MetI-like"/>
    <property type="match status" value="2"/>
</dbReference>
<feature type="transmembrane region" description="Helical" evidence="8">
    <location>
        <begin position="389"/>
        <end position="416"/>
    </location>
</feature>
<feature type="transmembrane region" description="Helical" evidence="8">
    <location>
        <begin position="36"/>
        <end position="61"/>
    </location>
</feature>
<keyword evidence="6 8" id="KW-1133">Transmembrane helix</keyword>
<name>A0ABV1KFN9_9PSEU</name>
<feature type="transmembrane region" description="Helical" evidence="8">
    <location>
        <begin position="563"/>
        <end position="580"/>
    </location>
</feature>
<evidence type="ECO:0000256" key="6">
    <source>
        <dbReference type="ARBA" id="ARBA00022989"/>
    </source>
</evidence>
<keyword evidence="3" id="KW-1003">Cell membrane</keyword>
<dbReference type="RefSeq" id="WP_349300066.1">
    <property type="nucleotide sequence ID" value="NZ_JBEDNQ010000009.1"/>
</dbReference>
<evidence type="ECO:0000256" key="2">
    <source>
        <dbReference type="ARBA" id="ARBA00022448"/>
    </source>
</evidence>
<feature type="transmembrane region" description="Helical" evidence="8">
    <location>
        <begin position="281"/>
        <end position="298"/>
    </location>
</feature>
<dbReference type="CDD" id="cd06261">
    <property type="entry name" value="TM_PBP2"/>
    <property type="match status" value="2"/>
</dbReference>
<feature type="region of interest" description="Disordered" evidence="9">
    <location>
        <begin position="1"/>
        <end position="31"/>
    </location>
</feature>
<evidence type="ECO:0000313" key="12">
    <source>
        <dbReference type="Proteomes" id="UP001494902"/>
    </source>
</evidence>
<evidence type="ECO:0000256" key="7">
    <source>
        <dbReference type="ARBA" id="ARBA00023136"/>
    </source>
</evidence>
<feature type="transmembrane region" description="Helical" evidence="8">
    <location>
        <begin position="504"/>
        <end position="527"/>
    </location>
</feature>
<evidence type="ECO:0000256" key="1">
    <source>
        <dbReference type="ARBA" id="ARBA00004429"/>
    </source>
</evidence>
<dbReference type="InterPro" id="IPR035906">
    <property type="entry name" value="MetI-like_sf"/>
</dbReference>
<feature type="transmembrane region" description="Helical" evidence="8">
    <location>
        <begin position="127"/>
        <end position="150"/>
    </location>
</feature>
<evidence type="ECO:0000256" key="9">
    <source>
        <dbReference type="SAM" id="MobiDB-lite"/>
    </source>
</evidence>
<dbReference type="EMBL" id="JBEDNQ010000009">
    <property type="protein sequence ID" value="MEQ3552996.1"/>
    <property type="molecule type" value="Genomic_DNA"/>
</dbReference>